<proteinExistence type="predicted"/>
<gene>
    <name evidence="1" type="ORF">AVDCRST_MAG84-1157</name>
</gene>
<protein>
    <submittedName>
        <fullName evidence="1">Uncharacterized protein</fullName>
    </submittedName>
</protein>
<reference evidence="1" key="1">
    <citation type="submission" date="2020-02" db="EMBL/GenBank/DDBJ databases">
        <authorList>
            <person name="Meier V. D."/>
        </authorList>
    </citation>
    <scope>NUCLEOTIDE SEQUENCE</scope>
    <source>
        <strain evidence="1">AVDCRST_MAG84</strain>
    </source>
</reference>
<dbReference type="EMBL" id="CADCTZ010000179">
    <property type="protein sequence ID" value="CAA9317726.1"/>
    <property type="molecule type" value="Genomic_DNA"/>
</dbReference>
<evidence type="ECO:0000313" key="1">
    <source>
        <dbReference type="EMBL" id="CAA9317726.1"/>
    </source>
</evidence>
<name>A0A6J4KWR1_9CYAN</name>
<accession>A0A6J4KWR1</accession>
<organism evidence="1">
    <name type="scientific">uncultured Microcoleus sp</name>
    <dbReference type="NCBI Taxonomy" id="259945"/>
    <lineage>
        <taxon>Bacteria</taxon>
        <taxon>Bacillati</taxon>
        <taxon>Cyanobacteriota</taxon>
        <taxon>Cyanophyceae</taxon>
        <taxon>Oscillatoriophycideae</taxon>
        <taxon>Oscillatoriales</taxon>
        <taxon>Microcoleaceae</taxon>
        <taxon>Microcoleus</taxon>
        <taxon>environmental samples</taxon>
    </lineage>
</organism>
<dbReference type="AlphaFoldDB" id="A0A6J4KWR1"/>
<feature type="non-terminal residue" evidence="1">
    <location>
        <position position="41"/>
    </location>
</feature>
<sequence length="41" mass="4529">MSFRVGRVGSTELLGDAKTGFLDKTAGLKPRSLWKKPDFSM</sequence>